<dbReference type="PROSITE" id="PS00135">
    <property type="entry name" value="TRYPSIN_SER"/>
    <property type="match status" value="1"/>
</dbReference>
<evidence type="ECO:0000259" key="5">
    <source>
        <dbReference type="PROSITE" id="PS50240"/>
    </source>
</evidence>
<dbReference type="AlphaFoldDB" id="C6XQK8"/>
<keyword evidence="2" id="KW-0378">Hydrolase</keyword>
<dbReference type="PANTHER" id="PTHR24260">
    <property type="match status" value="1"/>
</dbReference>
<evidence type="ECO:0000313" key="7">
    <source>
        <dbReference type="Proteomes" id="UP000002745"/>
    </source>
</evidence>
<organism evidence="6 7">
    <name type="scientific">Hirschia baltica (strain ATCC 49814 / DSM 5838 / IFAM 1418)</name>
    <dbReference type="NCBI Taxonomy" id="582402"/>
    <lineage>
        <taxon>Bacteria</taxon>
        <taxon>Pseudomonadati</taxon>
        <taxon>Pseudomonadota</taxon>
        <taxon>Alphaproteobacteria</taxon>
        <taxon>Hyphomonadales</taxon>
        <taxon>Hyphomonadaceae</taxon>
        <taxon>Hirschia</taxon>
    </lineage>
</organism>
<reference evidence="7" key="1">
    <citation type="journal article" date="2011" name="J. Bacteriol.">
        <title>Genome sequences of eight morphologically diverse alphaproteobacteria.</title>
        <authorList>
            <consortium name="US DOE Joint Genome Institute"/>
            <person name="Brown P.J."/>
            <person name="Kysela D.T."/>
            <person name="Buechlein A."/>
            <person name="Hemmerich C."/>
            <person name="Brun Y.V."/>
        </authorList>
    </citation>
    <scope>NUCLEOTIDE SEQUENCE [LARGE SCALE GENOMIC DNA]</scope>
    <source>
        <strain evidence="7">ATCC 49814 / DSM 5838 / IFAM 1418</strain>
    </source>
</reference>
<name>C6XQK8_HIRBI</name>
<keyword evidence="2" id="KW-0720">Serine protease</keyword>
<dbReference type="Gene3D" id="2.40.10.10">
    <property type="entry name" value="Trypsin-like serine proteases"/>
    <property type="match status" value="1"/>
</dbReference>
<dbReference type="RefSeq" id="WP_015826764.1">
    <property type="nucleotide sequence ID" value="NC_012982.1"/>
</dbReference>
<dbReference type="InterPro" id="IPR009003">
    <property type="entry name" value="Peptidase_S1_PA"/>
</dbReference>
<dbReference type="PROSITE" id="PS51257">
    <property type="entry name" value="PROKAR_LIPOPROTEIN"/>
    <property type="match status" value="1"/>
</dbReference>
<dbReference type="SMART" id="SM00020">
    <property type="entry name" value="Tryp_SPc"/>
    <property type="match status" value="1"/>
</dbReference>
<sequence>MKIRSILLAGFASLSLAACDSILMPEGTPPPPPDQPPPPPLDDDFGDVQAENYSAIPDAGTALETSQVYTDLATINAVACASVGTSQPTQTIAQVANAQEPASLINSSLSSKTIQPSVVGSLSGAVALTALRGDFPGIVKLEPRKILSENSYSSGHCGATRISNNWFVTAAHCLDENYDTTILKVGHEKLDGPVVREIEADWSACHAAYAGEEGDLANDIALLHIPDDTAASLVDIPIATILSHDDAMSPVTTPTAKMAGWGMTTPGGSLSTTLLGTHVEIKSIGPALIKVGSINGSGPCVGDSGGPLFVDGSQGQPVLWGVLSGVEKNSETACSGNYIARYTNLQGYTNWINDVMSACASNATLCSKPIDAS</sequence>
<dbReference type="Pfam" id="PF00089">
    <property type="entry name" value="Trypsin"/>
    <property type="match status" value="1"/>
</dbReference>
<dbReference type="InterPro" id="IPR001314">
    <property type="entry name" value="Peptidase_S1A"/>
</dbReference>
<keyword evidence="1" id="KW-1015">Disulfide bond</keyword>
<dbReference type="InterPro" id="IPR033116">
    <property type="entry name" value="TRYPSIN_SER"/>
</dbReference>
<keyword evidence="4" id="KW-0732">Signal</keyword>
<dbReference type="HOGENOM" id="CLU_741400_0_0_5"/>
<accession>C6XQK8</accession>
<dbReference type="InterPro" id="IPR001254">
    <property type="entry name" value="Trypsin_dom"/>
</dbReference>
<gene>
    <name evidence="6" type="ordered locus">Hbal_0920</name>
</gene>
<dbReference type="KEGG" id="hba:Hbal_0920"/>
<evidence type="ECO:0000256" key="1">
    <source>
        <dbReference type="ARBA" id="ARBA00023157"/>
    </source>
</evidence>
<dbReference type="InterPro" id="IPR051333">
    <property type="entry name" value="CLIP_Serine_Protease"/>
</dbReference>
<dbReference type="Proteomes" id="UP000002745">
    <property type="component" value="Chromosome"/>
</dbReference>
<keyword evidence="2" id="KW-0645">Protease</keyword>
<feature type="domain" description="Peptidase S1" evidence="5">
    <location>
        <begin position="118"/>
        <end position="357"/>
    </location>
</feature>
<feature type="chain" id="PRO_5002974124" evidence="4">
    <location>
        <begin position="18"/>
        <end position="373"/>
    </location>
</feature>
<dbReference type="PRINTS" id="PR00722">
    <property type="entry name" value="CHYMOTRYPSIN"/>
</dbReference>
<dbReference type="eggNOG" id="COG5640">
    <property type="taxonomic scope" value="Bacteria"/>
</dbReference>
<evidence type="ECO:0000256" key="3">
    <source>
        <dbReference type="SAM" id="MobiDB-lite"/>
    </source>
</evidence>
<feature type="signal peptide" evidence="4">
    <location>
        <begin position="1"/>
        <end position="17"/>
    </location>
</feature>
<evidence type="ECO:0000256" key="2">
    <source>
        <dbReference type="RuleBase" id="RU363034"/>
    </source>
</evidence>
<keyword evidence="7" id="KW-1185">Reference proteome</keyword>
<dbReference type="PANTHER" id="PTHR24260:SF136">
    <property type="entry name" value="GH08193P-RELATED"/>
    <property type="match status" value="1"/>
</dbReference>
<dbReference type="EMBL" id="CP001678">
    <property type="protein sequence ID" value="ACT58614.1"/>
    <property type="molecule type" value="Genomic_DNA"/>
</dbReference>
<dbReference type="PROSITE" id="PS00134">
    <property type="entry name" value="TRYPSIN_HIS"/>
    <property type="match status" value="1"/>
</dbReference>
<evidence type="ECO:0000256" key="4">
    <source>
        <dbReference type="SAM" id="SignalP"/>
    </source>
</evidence>
<evidence type="ECO:0000313" key="6">
    <source>
        <dbReference type="EMBL" id="ACT58614.1"/>
    </source>
</evidence>
<proteinExistence type="predicted"/>
<protein>
    <submittedName>
        <fullName evidence="6">Peptidase S1 and S6 chymotrypsin/Hap</fullName>
    </submittedName>
</protein>
<dbReference type="PROSITE" id="PS50240">
    <property type="entry name" value="TRYPSIN_DOM"/>
    <property type="match status" value="1"/>
</dbReference>
<feature type="compositionally biased region" description="Pro residues" evidence="3">
    <location>
        <begin position="27"/>
        <end position="40"/>
    </location>
</feature>
<dbReference type="GO" id="GO:0004252">
    <property type="term" value="F:serine-type endopeptidase activity"/>
    <property type="evidence" value="ECO:0007669"/>
    <property type="project" value="InterPro"/>
</dbReference>
<feature type="region of interest" description="Disordered" evidence="3">
    <location>
        <begin position="23"/>
        <end position="47"/>
    </location>
</feature>
<dbReference type="InterPro" id="IPR043504">
    <property type="entry name" value="Peptidase_S1_PA_chymotrypsin"/>
</dbReference>
<dbReference type="OrthoDB" id="267336at2"/>
<dbReference type="GO" id="GO:0006508">
    <property type="term" value="P:proteolysis"/>
    <property type="evidence" value="ECO:0007669"/>
    <property type="project" value="UniProtKB-KW"/>
</dbReference>
<dbReference type="InterPro" id="IPR018114">
    <property type="entry name" value="TRYPSIN_HIS"/>
</dbReference>
<dbReference type="STRING" id="582402.Hbal_0920"/>
<dbReference type="SUPFAM" id="SSF50494">
    <property type="entry name" value="Trypsin-like serine proteases"/>
    <property type="match status" value="1"/>
</dbReference>